<feature type="binding site" evidence="2">
    <location>
        <position position="172"/>
    </location>
    <ligand>
        <name>substrate</name>
    </ligand>
</feature>
<feature type="binding site" evidence="2">
    <location>
        <position position="274"/>
    </location>
    <ligand>
        <name>substrate</name>
    </ligand>
</feature>
<feature type="active site" description="Proton acceptor" evidence="1">
    <location>
        <position position="17"/>
    </location>
</feature>
<proteinExistence type="predicted"/>
<organism evidence="4 7">
    <name type="scientific">Phascolarctobacterium faecium</name>
    <dbReference type="NCBI Taxonomy" id="33025"/>
    <lineage>
        <taxon>Bacteria</taxon>
        <taxon>Bacillati</taxon>
        <taxon>Bacillota</taxon>
        <taxon>Negativicutes</taxon>
        <taxon>Acidaminococcales</taxon>
        <taxon>Acidaminococcaceae</taxon>
        <taxon>Phascolarctobacterium</taxon>
    </lineage>
</organism>
<dbReference type="OrthoDB" id="9805604at2"/>
<evidence type="ECO:0000313" key="4">
    <source>
        <dbReference type="EMBL" id="MTT75390.1"/>
    </source>
</evidence>
<dbReference type="Proteomes" id="UP000484547">
    <property type="component" value="Unassembled WGS sequence"/>
</dbReference>
<dbReference type="Gene3D" id="3.40.50.11190">
    <property type="match status" value="1"/>
</dbReference>
<dbReference type="EMBL" id="WNBW01000001">
    <property type="protein sequence ID" value="MTU03523.1"/>
    <property type="molecule type" value="Genomic_DNA"/>
</dbReference>
<accession>A0A7X2XFA9</accession>
<dbReference type="EMBL" id="WNBM01000001">
    <property type="protein sequence ID" value="MTT75390.1"/>
    <property type="molecule type" value="Genomic_DNA"/>
</dbReference>
<dbReference type="AlphaFoldDB" id="A0A7X2XFA9"/>
<feature type="domain" description="Glycosyl transferase family 28 C-terminal" evidence="3">
    <location>
        <begin position="193"/>
        <end position="293"/>
    </location>
</feature>
<keyword evidence="6" id="KW-1185">Reference proteome</keyword>
<evidence type="ECO:0000313" key="7">
    <source>
        <dbReference type="Proteomes" id="UP000484547"/>
    </source>
</evidence>
<dbReference type="Pfam" id="PF04101">
    <property type="entry name" value="Glyco_tran_28_C"/>
    <property type="match status" value="1"/>
</dbReference>
<dbReference type="PANTHER" id="PTHR21015:SF22">
    <property type="entry name" value="GLYCOSYLTRANSFERASE"/>
    <property type="match status" value="1"/>
</dbReference>
<dbReference type="EC" id="3.6.1.57" evidence="4"/>
<evidence type="ECO:0000313" key="5">
    <source>
        <dbReference type="EMBL" id="MTU03523.1"/>
    </source>
</evidence>
<comment type="caution">
    <text evidence="4">The sequence shown here is derived from an EMBL/GenBank/DDBJ whole genome shotgun (WGS) entry which is preliminary data.</text>
</comment>
<dbReference type="RefSeq" id="WP_113076923.1">
    <property type="nucleotide sequence ID" value="NZ_CAUDCT010000002.1"/>
</dbReference>
<dbReference type="Gene3D" id="3.40.50.2000">
    <property type="entry name" value="Glycogen Phosphorylase B"/>
    <property type="match status" value="1"/>
</dbReference>
<dbReference type="NCBIfam" id="TIGR03590">
    <property type="entry name" value="PseG"/>
    <property type="match status" value="1"/>
</dbReference>
<evidence type="ECO:0000256" key="1">
    <source>
        <dbReference type="PIRSR" id="PIRSR620023-1"/>
    </source>
</evidence>
<dbReference type="GO" id="GO:0016758">
    <property type="term" value="F:hexosyltransferase activity"/>
    <property type="evidence" value="ECO:0007669"/>
    <property type="project" value="InterPro"/>
</dbReference>
<reference evidence="6 7" key="1">
    <citation type="journal article" date="2019" name="Nat. Med.">
        <title>A library of human gut bacterial isolates paired with longitudinal multiomics data enables mechanistic microbiome research.</title>
        <authorList>
            <person name="Poyet M."/>
            <person name="Groussin M."/>
            <person name="Gibbons S.M."/>
            <person name="Avila-Pacheco J."/>
            <person name="Jiang X."/>
            <person name="Kearney S.M."/>
            <person name="Perrotta A.R."/>
            <person name="Berdy B."/>
            <person name="Zhao S."/>
            <person name="Lieberman T.D."/>
            <person name="Swanson P.K."/>
            <person name="Smith M."/>
            <person name="Roesemann S."/>
            <person name="Alexander J.E."/>
            <person name="Rich S.A."/>
            <person name="Livny J."/>
            <person name="Vlamakis H."/>
            <person name="Clish C."/>
            <person name="Bullock K."/>
            <person name="Deik A."/>
            <person name="Scott J."/>
            <person name="Pierce K.A."/>
            <person name="Xavier R.J."/>
            <person name="Alm E.J."/>
        </authorList>
    </citation>
    <scope>NUCLEOTIDE SEQUENCE [LARGE SCALE GENOMIC DNA]</scope>
    <source>
        <strain evidence="4 7">BIOML-A13</strain>
        <strain evidence="5 6">BIOML-A3</strain>
    </source>
</reference>
<dbReference type="SUPFAM" id="SSF53756">
    <property type="entry name" value="UDP-Glycosyltransferase/glycogen phosphorylase"/>
    <property type="match status" value="1"/>
</dbReference>
<dbReference type="InterPro" id="IPR007235">
    <property type="entry name" value="Glyco_trans_28_C"/>
</dbReference>
<sequence>MKVVFRVDSSLQIGSGHLMRCLTMAERLKKENDADVYFVMRALSGNLIDLVKQKKISVLELPQAGSSSALSGYAKWLTVTQEQDAAETIASMKAIGTPDVLVIDSYAIDIKWESILRLHVKKIMVIDDLANRKHDCDILLDQNEYLNKDKRYEGLVPQNCKLLLGARYAILREEFYKAREKMRLRDGKIKNILVFFGGSDLSNETIKALEAIVLLQRQDIRVNVIVGQSNPNKEAIENFCKKNNMYYFCQIDNIAEFMNQADLAIGAGGTVTWERCFLGLPALVIAIAENQVELTVNCASKGILVFLGDKSKVTTTLLSKEIYKLEGGELLRLAQNCLIEGACYGRKDIFTES</sequence>
<dbReference type="PANTHER" id="PTHR21015">
    <property type="entry name" value="UDP-N-ACETYLGLUCOSAMINE--N-ACETYLMURAMYL-(PENTAPEPTIDE) PYROPHOSPHORYL-UNDECAPRENOL N-ACETYLGLUCOSAMINE TRANSFERASE 1"/>
    <property type="match status" value="1"/>
</dbReference>
<evidence type="ECO:0000259" key="3">
    <source>
        <dbReference type="Pfam" id="PF04101"/>
    </source>
</evidence>
<keyword evidence="4" id="KW-0378">Hydrolase</keyword>
<evidence type="ECO:0000313" key="6">
    <source>
        <dbReference type="Proteomes" id="UP000443070"/>
    </source>
</evidence>
<dbReference type="InterPro" id="IPR020023">
    <property type="entry name" value="PseG"/>
</dbReference>
<name>A0A7X2XFA9_9FIRM</name>
<evidence type="ECO:0000256" key="2">
    <source>
        <dbReference type="PIRSR" id="PIRSR620023-2"/>
    </source>
</evidence>
<gene>
    <name evidence="4" type="primary">pseG</name>
    <name evidence="4" type="ORF">GMD11_03770</name>
    <name evidence="5" type="ORF">GMD18_03775</name>
</gene>
<dbReference type="Proteomes" id="UP000443070">
    <property type="component" value="Unassembled WGS sequence"/>
</dbReference>
<dbReference type="GO" id="GO:0016787">
    <property type="term" value="F:hydrolase activity"/>
    <property type="evidence" value="ECO:0007669"/>
    <property type="project" value="UniProtKB-KW"/>
</dbReference>
<protein>
    <submittedName>
        <fullName evidence="4">UDP-2,4-diacetamido-2,4, 6-trideoxy-beta-L-altropyranose hydrolase</fullName>
        <ecNumber evidence="4">3.6.1.57</ecNumber>
    </submittedName>
</protein>